<dbReference type="OrthoDB" id="2147163at2759"/>
<dbReference type="InterPro" id="IPR002925">
    <property type="entry name" value="Dienelactn_hydro"/>
</dbReference>
<feature type="domain" description="Dienelactone hydrolase" evidence="1">
    <location>
        <begin position="57"/>
        <end position="179"/>
    </location>
</feature>
<dbReference type="Pfam" id="PF01738">
    <property type="entry name" value="DLH"/>
    <property type="match status" value="1"/>
</dbReference>
<dbReference type="GO" id="GO:0016787">
    <property type="term" value="F:hydrolase activity"/>
    <property type="evidence" value="ECO:0007669"/>
    <property type="project" value="InterPro"/>
</dbReference>
<evidence type="ECO:0000259" key="1">
    <source>
        <dbReference type="Pfam" id="PF01738"/>
    </source>
</evidence>
<dbReference type="SUPFAM" id="SSF53474">
    <property type="entry name" value="alpha/beta-Hydrolases"/>
    <property type="match status" value="1"/>
</dbReference>
<proteinExistence type="predicted"/>
<dbReference type="VEuPathDB" id="FungiDB:SeMB42_g07083"/>
<comment type="caution">
    <text evidence="2">The sequence shown here is derived from an EMBL/GenBank/DDBJ whole genome shotgun (WGS) entry which is preliminary data.</text>
</comment>
<sequence>MIAIPGLADVCGTLPPFKTDYLPIGATKKVADLPYYTVGNSNRHLITDSISHNSAYDVMGFNNNTKQTIDTLAIKSGLRCVIPDFFRGEGWDPNALDRSKLVPWLEKVGTWDIVKRDMQTMKVALDAEGAVAYAFLGFCWGGKQAFNAATLPWIKASGTAHPAWLTEEDAEKTLYPILLLPSNGEAEEDMNRVFKVLQSKPWGDKSVHVRFGDMIMRALTMRIHIMQEGQPMPYN</sequence>
<dbReference type="Gene3D" id="3.40.50.1820">
    <property type="entry name" value="alpha/beta hydrolase"/>
    <property type="match status" value="1"/>
</dbReference>
<evidence type="ECO:0000313" key="3">
    <source>
        <dbReference type="Proteomes" id="UP000320475"/>
    </source>
</evidence>
<evidence type="ECO:0000313" key="2">
    <source>
        <dbReference type="EMBL" id="TPX33673.1"/>
    </source>
</evidence>
<dbReference type="AlphaFoldDB" id="A0A507C817"/>
<accession>A0A507C817</accession>
<protein>
    <recommendedName>
        <fullName evidence="1">Dienelactone hydrolase domain-containing protein</fullName>
    </recommendedName>
</protein>
<dbReference type="PANTHER" id="PTHR47668:SF1">
    <property type="entry name" value="DIENELACTONE HYDROLASE DOMAIN-CONTAINING PROTEIN-RELATED"/>
    <property type="match status" value="1"/>
</dbReference>
<dbReference type="PANTHER" id="PTHR47668">
    <property type="entry name" value="DIENELACTONE HYDROLASE FAMILY PROTEIN (AFU_ORTHOLOGUE AFUA_6G01940)"/>
    <property type="match status" value="1"/>
</dbReference>
<reference evidence="2 3" key="1">
    <citation type="journal article" date="2019" name="Sci. Rep.">
        <title>Comparative genomics of chytrid fungi reveal insights into the obligate biotrophic and pathogenic lifestyle of Synchytrium endobioticum.</title>
        <authorList>
            <person name="van de Vossenberg B.T.L.H."/>
            <person name="Warris S."/>
            <person name="Nguyen H.D.T."/>
            <person name="van Gent-Pelzer M.P.E."/>
            <person name="Joly D.L."/>
            <person name="van de Geest H.C."/>
            <person name="Bonants P.J.M."/>
            <person name="Smith D.S."/>
            <person name="Levesque C.A."/>
            <person name="van der Lee T.A.J."/>
        </authorList>
    </citation>
    <scope>NUCLEOTIDE SEQUENCE [LARGE SCALE GENOMIC DNA]</scope>
    <source>
        <strain evidence="2 3">LEV6574</strain>
    </source>
</reference>
<dbReference type="InterPro" id="IPR029058">
    <property type="entry name" value="AB_hydrolase_fold"/>
</dbReference>
<organism evidence="2 3">
    <name type="scientific">Synchytrium endobioticum</name>
    <dbReference type="NCBI Taxonomy" id="286115"/>
    <lineage>
        <taxon>Eukaryota</taxon>
        <taxon>Fungi</taxon>
        <taxon>Fungi incertae sedis</taxon>
        <taxon>Chytridiomycota</taxon>
        <taxon>Chytridiomycota incertae sedis</taxon>
        <taxon>Chytridiomycetes</taxon>
        <taxon>Synchytriales</taxon>
        <taxon>Synchytriaceae</taxon>
        <taxon>Synchytrium</taxon>
    </lineage>
</organism>
<name>A0A507C817_9FUNG</name>
<dbReference type="EMBL" id="QEAM01000874">
    <property type="protein sequence ID" value="TPX33673.1"/>
    <property type="molecule type" value="Genomic_DNA"/>
</dbReference>
<gene>
    <name evidence="2" type="ORF">SeLEV6574_g08352</name>
</gene>
<dbReference type="Proteomes" id="UP000320475">
    <property type="component" value="Unassembled WGS sequence"/>
</dbReference>